<feature type="domain" description="EF-hand" evidence="3">
    <location>
        <begin position="52"/>
        <end position="78"/>
    </location>
</feature>
<reference evidence="4" key="1">
    <citation type="journal article" date="2023" name="G3 (Bethesda)">
        <title>Whole genome assembly and annotation of the endangered Caribbean coral Acropora cervicornis.</title>
        <authorList>
            <person name="Selwyn J.D."/>
            <person name="Vollmer S.V."/>
        </authorList>
    </citation>
    <scope>NUCLEOTIDE SEQUENCE</scope>
    <source>
        <strain evidence="4">K2</strain>
    </source>
</reference>
<evidence type="ECO:0000256" key="1">
    <source>
        <dbReference type="ARBA" id="ARBA00022837"/>
    </source>
</evidence>
<dbReference type="Gene3D" id="1.10.238.10">
    <property type="entry name" value="EF-hand"/>
    <property type="match status" value="1"/>
</dbReference>
<dbReference type="CDD" id="cd00051">
    <property type="entry name" value="EFh"/>
    <property type="match status" value="1"/>
</dbReference>
<dbReference type="InterPro" id="IPR018247">
    <property type="entry name" value="EF_Hand_1_Ca_BS"/>
</dbReference>
<dbReference type="SUPFAM" id="SSF57889">
    <property type="entry name" value="Cysteine-rich domain"/>
    <property type="match status" value="1"/>
</dbReference>
<dbReference type="PROSITE" id="PS00018">
    <property type="entry name" value="EF_HAND_1"/>
    <property type="match status" value="2"/>
</dbReference>
<dbReference type="InterPro" id="IPR046349">
    <property type="entry name" value="C1-like_sf"/>
</dbReference>
<reference evidence="4" key="2">
    <citation type="journal article" date="2023" name="Science">
        <title>Genomic signatures of disease resistance in endangered staghorn corals.</title>
        <authorList>
            <person name="Vollmer S.V."/>
            <person name="Selwyn J.D."/>
            <person name="Despard B.A."/>
            <person name="Roesel C.L."/>
        </authorList>
    </citation>
    <scope>NUCLEOTIDE SEQUENCE</scope>
    <source>
        <strain evidence="4">K2</strain>
    </source>
</reference>
<feature type="domain" description="EF-hand" evidence="3">
    <location>
        <begin position="14"/>
        <end position="49"/>
    </location>
</feature>
<keyword evidence="1" id="KW-0106">Calcium</keyword>
<dbReference type="EMBL" id="JARQWQ010000036">
    <property type="protein sequence ID" value="KAK2560508.1"/>
    <property type="molecule type" value="Genomic_DNA"/>
</dbReference>
<dbReference type="SMART" id="SM00054">
    <property type="entry name" value="EFh"/>
    <property type="match status" value="2"/>
</dbReference>
<feature type="coiled-coil region" evidence="2">
    <location>
        <begin position="185"/>
        <end position="219"/>
    </location>
</feature>
<keyword evidence="2" id="KW-0175">Coiled coil</keyword>
<protein>
    <submittedName>
        <fullName evidence="4">Ras guanyl-releasing protein 3</fullName>
    </submittedName>
</protein>
<comment type="caution">
    <text evidence="4">The sequence shown here is derived from an EMBL/GenBank/DDBJ whole genome shotgun (WGS) entry which is preliminary data.</text>
</comment>
<evidence type="ECO:0000256" key="2">
    <source>
        <dbReference type="SAM" id="Coils"/>
    </source>
</evidence>
<organism evidence="4 5">
    <name type="scientific">Acropora cervicornis</name>
    <name type="common">Staghorn coral</name>
    <dbReference type="NCBI Taxonomy" id="6130"/>
    <lineage>
        <taxon>Eukaryota</taxon>
        <taxon>Metazoa</taxon>
        <taxon>Cnidaria</taxon>
        <taxon>Anthozoa</taxon>
        <taxon>Hexacorallia</taxon>
        <taxon>Scleractinia</taxon>
        <taxon>Astrocoeniina</taxon>
        <taxon>Acroporidae</taxon>
        <taxon>Acropora</taxon>
    </lineage>
</organism>
<dbReference type="InterPro" id="IPR002048">
    <property type="entry name" value="EF_hand_dom"/>
</dbReference>
<evidence type="ECO:0000259" key="3">
    <source>
        <dbReference type="PROSITE" id="PS50222"/>
    </source>
</evidence>
<keyword evidence="5" id="KW-1185">Reference proteome</keyword>
<gene>
    <name evidence="4" type="ORF">P5673_016868</name>
</gene>
<dbReference type="GO" id="GO:0005509">
    <property type="term" value="F:calcium ion binding"/>
    <property type="evidence" value="ECO:0007669"/>
    <property type="project" value="InterPro"/>
</dbReference>
<dbReference type="Pfam" id="PF13499">
    <property type="entry name" value="EF-hand_7"/>
    <property type="match status" value="1"/>
</dbReference>
<proteinExistence type="predicted"/>
<evidence type="ECO:0000313" key="4">
    <source>
        <dbReference type="EMBL" id="KAK2560508.1"/>
    </source>
</evidence>
<evidence type="ECO:0000313" key="5">
    <source>
        <dbReference type="Proteomes" id="UP001249851"/>
    </source>
</evidence>
<dbReference type="SUPFAM" id="SSF47473">
    <property type="entry name" value="EF-hand"/>
    <property type="match status" value="1"/>
</dbReference>
<sequence length="239" mass="27516">MRFLAPYIDFGVLLDIVPLKAVFKIYDTNKDGSISGEEFDAIATNFPFIDSFGVLDVNSDGVISREEMRNYFMKANCQELTKGFSHNFQEFTYFTPTFCDHCDCHINCHKNCKAEVVIGCRRKQPENGSDKTLQKSEMVRSKGKYKSLKKFHKHHSEETLKAVNGESINVPLDQYRRLVKAQECNEALLLENERLHSELKEATQKLSLLQNQVNAMKQNTVTFILEQMDTLKMQKVTEV</sequence>
<dbReference type="InterPro" id="IPR011992">
    <property type="entry name" value="EF-hand-dom_pair"/>
</dbReference>
<dbReference type="Proteomes" id="UP001249851">
    <property type="component" value="Unassembled WGS sequence"/>
</dbReference>
<dbReference type="AlphaFoldDB" id="A0AAD9V430"/>
<accession>A0AAD9V430</accession>
<name>A0AAD9V430_ACRCE</name>
<dbReference type="PROSITE" id="PS50222">
    <property type="entry name" value="EF_HAND_2"/>
    <property type="match status" value="2"/>
</dbReference>